<organism evidence="1 2">
    <name type="scientific">Pyrenophora tritici-repentis (strain Pt-1C-BFP)</name>
    <name type="common">Wheat tan spot fungus</name>
    <name type="synonym">Drechslera tritici-repentis</name>
    <dbReference type="NCBI Taxonomy" id="426418"/>
    <lineage>
        <taxon>Eukaryota</taxon>
        <taxon>Fungi</taxon>
        <taxon>Dikarya</taxon>
        <taxon>Ascomycota</taxon>
        <taxon>Pezizomycotina</taxon>
        <taxon>Dothideomycetes</taxon>
        <taxon>Pleosporomycetidae</taxon>
        <taxon>Pleosporales</taxon>
        <taxon>Pleosporineae</taxon>
        <taxon>Pleosporaceae</taxon>
        <taxon>Pyrenophora</taxon>
    </lineage>
</organism>
<protein>
    <submittedName>
        <fullName evidence="1">Nonribosomal peptide synthetase 2</fullName>
    </submittedName>
</protein>
<name>B2WFB6_PYRTR</name>
<evidence type="ECO:0000313" key="1">
    <source>
        <dbReference type="EMBL" id="EDU51196.1"/>
    </source>
</evidence>
<dbReference type="Proteomes" id="UP000001471">
    <property type="component" value="Unassembled WGS sequence"/>
</dbReference>
<dbReference type="EMBL" id="DS231623">
    <property type="protein sequence ID" value="EDU51196.1"/>
    <property type="molecule type" value="Genomic_DNA"/>
</dbReference>
<dbReference type="InParanoid" id="B2WFB6"/>
<reference evidence="2" key="1">
    <citation type="journal article" date="2013" name="G3 (Bethesda)">
        <title>Comparative genomics of a plant-pathogenic fungus, Pyrenophora tritici-repentis, reveals transduplication and the impact of repeat elements on pathogenicity and population divergence.</title>
        <authorList>
            <person name="Manning V.A."/>
            <person name="Pandelova I."/>
            <person name="Dhillon B."/>
            <person name="Wilhelm L.J."/>
            <person name="Goodwin S.B."/>
            <person name="Berlin A.M."/>
            <person name="Figueroa M."/>
            <person name="Freitag M."/>
            <person name="Hane J.K."/>
            <person name="Henrissat B."/>
            <person name="Holman W.H."/>
            <person name="Kodira C.D."/>
            <person name="Martin J."/>
            <person name="Oliver R.P."/>
            <person name="Robbertse B."/>
            <person name="Schackwitz W."/>
            <person name="Schwartz D.C."/>
            <person name="Spatafora J.W."/>
            <person name="Turgeon B.G."/>
            <person name="Yandava C."/>
            <person name="Young S."/>
            <person name="Zhou S."/>
            <person name="Zeng Q."/>
            <person name="Grigoriev I.V."/>
            <person name="Ma L.-J."/>
            <person name="Ciuffetti L.M."/>
        </authorList>
    </citation>
    <scope>NUCLEOTIDE SEQUENCE [LARGE SCALE GENOMIC DNA]</scope>
    <source>
        <strain evidence="2">Pt-1C-BFP</strain>
    </source>
</reference>
<dbReference type="AlphaFoldDB" id="B2WFB6"/>
<dbReference type="HOGENOM" id="CLU_3224816_0_0_1"/>
<proteinExistence type="predicted"/>
<evidence type="ECO:0000313" key="2">
    <source>
        <dbReference type="Proteomes" id="UP000001471"/>
    </source>
</evidence>
<gene>
    <name evidence="1" type="ORF">PTRG_08277</name>
</gene>
<sequence>MPPLSWRHLMPLWYPSSNIVKLPPWTSSRYPLIFEQNQMLALRR</sequence>
<accession>B2WFB6</accession>